<dbReference type="AlphaFoldDB" id="A0AAV4WQH8"/>
<evidence type="ECO:0000256" key="1">
    <source>
        <dbReference type="SAM" id="Coils"/>
    </source>
</evidence>
<keyword evidence="3" id="KW-1185">Reference proteome</keyword>
<evidence type="ECO:0000313" key="3">
    <source>
        <dbReference type="Proteomes" id="UP001054837"/>
    </source>
</evidence>
<proteinExistence type="predicted"/>
<comment type="caution">
    <text evidence="2">The sequence shown here is derived from an EMBL/GenBank/DDBJ whole genome shotgun (WGS) entry which is preliminary data.</text>
</comment>
<reference evidence="2 3" key="1">
    <citation type="submission" date="2021-06" db="EMBL/GenBank/DDBJ databases">
        <title>Caerostris darwini draft genome.</title>
        <authorList>
            <person name="Kono N."/>
            <person name="Arakawa K."/>
        </authorList>
    </citation>
    <scope>NUCLEOTIDE SEQUENCE [LARGE SCALE GENOMIC DNA]</scope>
</reference>
<protein>
    <submittedName>
        <fullName evidence="2">Uncharacterized protein</fullName>
    </submittedName>
</protein>
<evidence type="ECO:0000313" key="2">
    <source>
        <dbReference type="EMBL" id="GIY84761.1"/>
    </source>
</evidence>
<organism evidence="2 3">
    <name type="scientific">Caerostris darwini</name>
    <dbReference type="NCBI Taxonomy" id="1538125"/>
    <lineage>
        <taxon>Eukaryota</taxon>
        <taxon>Metazoa</taxon>
        <taxon>Ecdysozoa</taxon>
        <taxon>Arthropoda</taxon>
        <taxon>Chelicerata</taxon>
        <taxon>Arachnida</taxon>
        <taxon>Araneae</taxon>
        <taxon>Araneomorphae</taxon>
        <taxon>Entelegynae</taxon>
        <taxon>Araneoidea</taxon>
        <taxon>Araneidae</taxon>
        <taxon>Caerostris</taxon>
    </lineage>
</organism>
<name>A0AAV4WQH8_9ARAC</name>
<feature type="coiled-coil region" evidence="1">
    <location>
        <begin position="93"/>
        <end position="247"/>
    </location>
</feature>
<keyword evidence="1" id="KW-0175">Coiled coil</keyword>
<sequence>MKLDLNIVLKEIYSLKIVLCEKDEEIEKLHKQLANSCRQNKILKDTHASLLSEITQLNNALSDLHVSISEMKKNDVERKTWLLEKENLQNVFVEKEKIQQKEIEELKKELEKIQLEYKENMKKEQLQIESKALLTYESYINKVKEKENQILALQEEKEILQNEKNQELVKIRIEFEEKLNKLKSQLSKTKGTHPLQDHLRKDDIFRQKYIQIEKESKEETSKLKKQIQELQSQVDNLKYSNRFLNLQQTTPQNITRQERDKLTGTAEESFKHATKRLKTNENEFSTFNKNEIKSSLSEPTKSIKKKLFNIDQNYFGKSNI</sequence>
<gene>
    <name evidence="2" type="primary">AVEN_135481_1</name>
    <name evidence="2" type="ORF">CDAR_281791</name>
</gene>
<dbReference type="EMBL" id="BPLQ01014972">
    <property type="protein sequence ID" value="GIY84761.1"/>
    <property type="molecule type" value="Genomic_DNA"/>
</dbReference>
<accession>A0AAV4WQH8</accession>
<dbReference type="Proteomes" id="UP001054837">
    <property type="component" value="Unassembled WGS sequence"/>
</dbReference>